<dbReference type="InterPro" id="IPR001656">
    <property type="entry name" value="PsdUridine_synth_TruD"/>
</dbReference>
<evidence type="ECO:0000256" key="1">
    <source>
        <dbReference type="ARBA" id="ARBA00007953"/>
    </source>
</evidence>
<dbReference type="InterPro" id="IPR042214">
    <property type="entry name" value="TruD_catalytic"/>
</dbReference>
<dbReference type="PANTHER" id="PTHR47811">
    <property type="entry name" value="TRNA PSEUDOURIDINE SYNTHASE D"/>
    <property type="match status" value="1"/>
</dbReference>
<dbReference type="EMBL" id="CP047656">
    <property type="protein sequence ID" value="QHJ12793.1"/>
    <property type="molecule type" value="Genomic_DNA"/>
</dbReference>
<sequence>MQINQWHYLHSEPEAKGIFKQQPDDFIVQEILGYAPLGEGEHIYLWVRKEGLNTAYLAEQIAKFAQLPLRAVTYAGRKDKHSVSEQWFGVHKPGKAEYDWTKLDVPGATVLKAIRHNKKLRTGVLKGNKFTILLRDVIETDALEKRIEQVNISGVPNYYGPQRFGDSRYDPKGSNLVLAEKMLEGEAIRNRNKRSMAISALRSWLFNEVVSERIAAGYFNQPLQGDVMSLAGNASYFVSEHIDESIKQRLADRDIYISGPLWGKGELASTGTALALEKSVISKHPKVSKTLADLGLEQERRPIVLYPSNLTWTWQQNNLRISFDLPSGTFATSILREILHIESIDTGNNE</sequence>
<dbReference type="CDD" id="cd02575">
    <property type="entry name" value="PseudoU_synth_EcTruD"/>
    <property type="match status" value="1"/>
</dbReference>
<dbReference type="GO" id="GO:0031119">
    <property type="term" value="P:tRNA pseudouridine synthesis"/>
    <property type="evidence" value="ECO:0007669"/>
    <property type="project" value="UniProtKB-UniRule"/>
</dbReference>
<dbReference type="GO" id="GO:0005829">
    <property type="term" value="C:cytosol"/>
    <property type="evidence" value="ECO:0007669"/>
    <property type="project" value="TreeGrafter"/>
</dbReference>
<dbReference type="GO" id="GO:0003723">
    <property type="term" value="F:RNA binding"/>
    <property type="evidence" value="ECO:0007669"/>
    <property type="project" value="InterPro"/>
</dbReference>
<feature type="domain" description="TRUD" evidence="5">
    <location>
        <begin position="154"/>
        <end position="305"/>
    </location>
</feature>
<dbReference type="RefSeq" id="WP_160180964.1">
    <property type="nucleotide sequence ID" value="NZ_CP047656.1"/>
</dbReference>
<dbReference type="Proteomes" id="UP000464524">
    <property type="component" value="Chromosome"/>
</dbReference>
<evidence type="ECO:0000313" key="7">
    <source>
        <dbReference type="Proteomes" id="UP000464524"/>
    </source>
</evidence>
<evidence type="ECO:0000256" key="4">
    <source>
        <dbReference type="HAMAP-Rule" id="MF_01082"/>
    </source>
</evidence>
<organism evidence="6 7">
    <name type="scientific">Paraglaciecola mesophila</name>
    <dbReference type="NCBI Taxonomy" id="197222"/>
    <lineage>
        <taxon>Bacteria</taxon>
        <taxon>Pseudomonadati</taxon>
        <taxon>Pseudomonadota</taxon>
        <taxon>Gammaproteobacteria</taxon>
        <taxon>Alteromonadales</taxon>
        <taxon>Alteromonadaceae</taxon>
        <taxon>Paraglaciecola</taxon>
    </lineage>
</organism>
<comment type="function">
    <text evidence="4">Responsible for synthesis of pseudouridine from uracil-13 in transfer RNAs.</text>
</comment>
<dbReference type="InterPro" id="IPR011760">
    <property type="entry name" value="PsdUridine_synth_TruD_insert"/>
</dbReference>
<dbReference type="PROSITE" id="PS50984">
    <property type="entry name" value="TRUD"/>
    <property type="match status" value="1"/>
</dbReference>
<dbReference type="Pfam" id="PF01142">
    <property type="entry name" value="TruD"/>
    <property type="match status" value="2"/>
</dbReference>
<dbReference type="PANTHER" id="PTHR47811:SF1">
    <property type="entry name" value="TRNA PSEUDOURIDINE SYNTHASE D"/>
    <property type="match status" value="1"/>
</dbReference>
<evidence type="ECO:0000256" key="2">
    <source>
        <dbReference type="ARBA" id="ARBA00022694"/>
    </source>
</evidence>
<comment type="similarity">
    <text evidence="1 4">Belongs to the pseudouridine synthase TruD family.</text>
</comment>
<protein>
    <recommendedName>
        <fullName evidence="4">tRNA pseudouridine synthase D</fullName>
        <ecNumber evidence="4">5.4.99.27</ecNumber>
    </recommendedName>
    <alternativeName>
        <fullName evidence="4">tRNA pseudouridine(13) synthase</fullName>
    </alternativeName>
    <alternativeName>
        <fullName evidence="4">tRNA pseudouridylate synthase D</fullName>
    </alternativeName>
    <alternativeName>
        <fullName evidence="4">tRNA-uridine isomerase D</fullName>
    </alternativeName>
</protein>
<keyword evidence="7" id="KW-1185">Reference proteome</keyword>
<dbReference type="OrthoDB" id="1550679at2"/>
<evidence type="ECO:0000256" key="3">
    <source>
        <dbReference type="ARBA" id="ARBA00023235"/>
    </source>
</evidence>
<reference evidence="6 7" key="1">
    <citation type="submission" date="2019-12" db="EMBL/GenBank/DDBJ databases">
        <title>Genome sequencing and assembly of endphytes of Porphyra tenera.</title>
        <authorList>
            <person name="Park J.M."/>
            <person name="Shin R."/>
            <person name="Jo S.H."/>
        </authorList>
    </citation>
    <scope>NUCLEOTIDE SEQUENCE [LARGE SCALE GENOMIC DNA]</scope>
    <source>
        <strain evidence="6 7">GPM4</strain>
    </source>
</reference>
<dbReference type="HAMAP" id="MF_01082">
    <property type="entry name" value="TruD"/>
    <property type="match status" value="1"/>
</dbReference>
<dbReference type="AlphaFoldDB" id="A0A857JLN0"/>
<dbReference type="InterPro" id="IPR020103">
    <property type="entry name" value="PsdUridine_synth_cat_dom_sf"/>
</dbReference>
<proteinExistence type="inferred from homology"/>
<keyword evidence="2 4" id="KW-0819">tRNA processing</keyword>
<dbReference type="KEGG" id="pmes:FX988_03051"/>
<evidence type="ECO:0000313" key="6">
    <source>
        <dbReference type="EMBL" id="QHJ12793.1"/>
    </source>
</evidence>
<dbReference type="Gene3D" id="3.30.2340.10">
    <property type="entry name" value="TruD, insertion domain"/>
    <property type="match status" value="1"/>
</dbReference>
<dbReference type="GO" id="GO:0160150">
    <property type="term" value="F:tRNA pseudouridine(13) synthase activity"/>
    <property type="evidence" value="ECO:0007669"/>
    <property type="project" value="UniProtKB-EC"/>
</dbReference>
<dbReference type="EC" id="5.4.99.27" evidence="4"/>
<name>A0A857JLN0_9ALTE</name>
<comment type="catalytic activity">
    <reaction evidence="4">
        <text>uridine(13) in tRNA = pseudouridine(13) in tRNA</text>
        <dbReference type="Rhea" id="RHEA:42540"/>
        <dbReference type="Rhea" id="RHEA-COMP:10105"/>
        <dbReference type="Rhea" id="RHEA-COMP:10106"/>
        <dbReference type="ChEBI" id="CHEBI:65314"/>
        <dbReference type="ChEBI" id="CHEBI:65315"/>
        <dbReference type="EC" id="5.4.99.27"/>
    </reaction>
</comment>
<evidence type="ECO:0000259" key="5">
    <source>
        <dbReference type="PROSITE" id="PS50984"/>
    </source>
</evidence>
<dbReference type="Gene3D" id="3.30.2350.20">
    <property type="entry name" value="TruD, catalytic domain"/>
    <property type="match status" value="1"/>
</dbReference>
<dbReference type="InterPro" id="IPR043165">
    <property type="entry name" value="TruD_insert_sf"/>
</dbReference>
<keyword evidence="3 4" id="KW-0413">Isomerase</keyword>
<dbReference type="InterPro" id="IPR050170">
    <property type="entry name" value="TruD_pseudoU_synthase"/>
</dbReference>
<feature type="active site" description="Nucleophile" evidence="4">
    <location>
        <position position="79"/>
    </location>
</feature>
<dbReference type="SUPFAM" id="SSF55120">
    <property type="entry name" value="Pseudouridine synthase"/>
    <property type="match status" value="1"/>
</dbReference>
<gene>
    <name evidence="4" type="primary">truD</name>
    <name evidence="6" type="ORF">FX988_03051</name>
</gene>
<accession>A0A857JLN0</accession>